<protein>
    <recommendedName>
        <fullName evidence="14">Pheromone a factor receptor</fullName>
    </recommendedName>
</protein>
<evidence type="ECO:0000313" key="12">
    <source>
        <dbReference type="EMBL" id="KAF7514384.1"/>
    </source>
</evidence>
<dbReference type="GO" id="GO:0004933">
    <property type="term" value="F:mating-type a-factor pheromone receptor activity"/>
    <property type="evidence" value="ECO:0007669"/>
    <property type="project" value="InterPro"/>
</dbReference>
<keyword evidence="9" id="KW-0807">Transducer</keyword>
<keyword evidence="7 11" id="KW-0472">Membrane</keyword>
<feature type="transmembrane region" description="Helical" evidence="11">
    <location>
        <begin position="170"/>
        <end position="200"/>
    </location>
</feature>
<feature type="transmembrane region" description="Helical" evidence="11">
    <location>
        <begin position="221"/>
        <end position="244"/>
    </location>
</feature>
<reference evidence="12" key="1">
    <citation type="submission" date="2020-02" db="EMBL/GenBank/DDBJ databases">
        <authorList>
            <person name="Palmer J.M."/>
        </authorList>
    </citation>
    <scope>NUCLEOTIDE SEQUENCE</scope>
    <source>
        <strain evidence="12">EPUS1.4</strain>
        <tissue evidence="12">Thallus</tissue>
    </source>
</reference>
<feature type="transmembrane region" description="Helical" evidence="11">
    <location>
        <begin position="86"/>
        <end position="108"/>
    </location>
</feature>
<dbReference type="OrthoDB" id="2874149at2759"/>
<accession>A0A8H7AVN5</accession>
<comment type="similarity">
    <text evidence="2">Belongs to the G-protein coupled receptor 4 family.</text>
</comment>
<evidence type="ECO:0000256" key="4">
    <source>
        <dbReference type="ARBA" id="ARBA00022692"/>
    </source>
</evidence>
<dbReference type="PRINTS" id="PR00900">
    <property type="entry name" value="PHEROMONEAR"/>
</dbReference>
<organism evidence="12 13">
    <name type="scientific">Endocarpon pusillum</name>
    <dbReference type="NCBI Taxonomy" id="364733"/>
    <lineage>
        <taxon>Eukaryota</taxon>
        <taxon>Fungi</taxon>
        <taxon>Dikarya</taxon>
        <taxon>Ascomycota</taxon>
        <taxon>Pezizomycotina</taxon>
        <taxon>Eurotiomycetes</taxon>
        <taxon>Chaetothyriomycetidae</taxon>
        <taxon>Verrucariales</taxon>
        <taxon>Verrucariaceae</taxon>
        <taxon>Endocarpon</taxon>
    </lineage>
</organism>
<dbReference type="PRINTS" id="PR00899">
    <property type="entry name" value="GPCRSTE3"/>
</dbReference>
<proteinExistence type="inferred from homology"/>
<dbReference type="Proteomes" id="UP000606974">
    <property type="component" value="Unassembled WGS sequence"/>
</dbReference>
<evidence type="ECO:0000256" key="7">
    <source>
        <dbReference type="ARBA" id="ARBA00023136"/>
    </source>
</evidence>
<dbReference type="PANTHER" id="PTHR28097:SF1">
    <property type="entry name" value="PHEROMONE A FACTOR RECEPTOR"/>
    <property type="match status" value="1"/>
</dbReference>
<evidence type="ECO:0008006" key="14">
    <source>
        <dbReference type="Google" id="ProtNLM"/>
    </source>
</evidence>
<feature type="transmembrane region" description="Helical" evidence="11">
    <location>
        <begin position="44"/>
        <end position="66"/>
    </location>
</feature>
<keyword evidence="8" id="KW-0675">Receptor</keyword>
<keyword evidence="6" id="KW-0297">G-protein coupled receptor</keyword>
<keyword evidence="5 11" id="KW-1133">Transmembrane helix</keyword>
<evidence type="ECO:0000256" key="3">
    <source>
        <dbReference type="ARBA" id="ARBA00022507"/>
    </source>
</evidence>
<dbReference type="PANTHER" id="PTHR28097">
    <property type="entry name" value="PHEROMONE A FACTOR RECEPTOR"/>
    <property type="match status" value="1"/>
</dbReference>
<feature type="compositionally biased region" description="Basic and acidic residues" evidence="10">
    <location>
        <begin position="392"/>
        <end position="401"/>
    </location>
</feature>
<evidence type="ECO:0000256" key="11">
    <source>
        <dbReference type="SAM" id="Phobius"/>
    </source>
</evidence>
<feature type="transmembrane region" description="Helical" evidence="11">
    <location>
        <begin position="129"/>
        <end position="150"/>
    </location>
</feature>
<keyword evidence="4 11" id="KW-0812">Transmembrane</keyword>
<evidence type="ECO:0000256" key="9">
    <source>
        <dbReference type="ARBA" id="ARBA00023224"/>
    </source>
</evidence>
<evidence type="ECO:0000256" key="1">
    <source>
        <dbReference type="ARBA" id="ARBA00004141"/>
    </source>
</evidence>
<keyword evidence="13" id="KW-1185">Reference proteome</keyword>
<dbReference type="EMBL" id="JAACFV010000001">
    <property type="protein sequence ID" value="KAF7514384.1"/>
    <property type="molecule type" value="Genomic_DNA"/>
</dbReference>
<evidence type="ECO:0000256" key="10">
    <source>
        <dbReference type="SAM" id="MobiDB-lite"/>
    </source>
</evidence>
<evidence type="ECO:0000256" key="2">
    <source>
        <dbReference type="ARBA" id="ARBA00011085"/>
    </source>
</evidence>
<dbReference type="AlphaFoldDB" id="A0A8H7AVN5"/>
<feature type="region of interest" description="Disordered" evidence="10">
    <location>
        <begin position="379"/>
        <end position="401"/>
    </location>
</feature>
<name>A0A8H7AVN5_9EURO</name>
<feature type="transmembrane region" description="Helical" evidence="11">
    <location>
        <begin position="15"/>
        <end position="32"/>
    </location>
</feature>
<evidence type="ECO:0000256" key="6">
    <source>
        <dbReference type="ARBA" id="ARBA00023040"/>
    </source>
</evidence>
<dbReference type="Pfam" id="PF02076">
    <property type="entry name" value="STE3"/>
    <property type="match status" value="1"/>
</dbReference>
<dbReference type="InterPro" id="IPR001499">
    <property type="entry name" value="GPCR_STE3"/>
</dbReference>
<evidence type="ECO:0000313" key="13">
    <source>
        <dbReference type="Proteomes" id="UP000606974"/>
    </source>
</evidence>
<dbReference type="GO" id="GO:0000750">
    <property type="term" value="P:pheromone-dependent signal transduction involved in conjugation with cellular fusion"/>
    <property type="evidence" value="ECO:0007669"/>
    <property type="project" value="TreeGrafter"/>
</dbReference>
<keyword evidence="3" id="KW-0589">Pheromone response</keyword>
<comment type="subcellular location">
    <subcellularLocation>
        <location evidence="1">Membrane</location>
        <topology evidence="1">Multi-pass membrane protein</topology>
    </subcellularLocation>
</comment>
<evidence type="ECO:0000256" key="5">
    <source>
        <dbReference type="ARBA" id="ARBA00022989"/>
    </source>
</evidence>
<gene>
    <name evidence="12" type="ORF">GJ744_000154</name>
</gene>
<comment type="caution">
    <text evidence="12">The sequence shown here is derived from an EMBL/GenBank/DDBJ whole genome shotgun (WGS) entry which is preliminary data.</text>
</comment>
<dbReference type="CDD" id="cd14966">
    <property type="entry name" value="7tmD_STE3"/>
    <property type="match status" value="1"/>
</dbReference>
<dbReference type="InterPro" id="IPR001546">
    <property type="entry name" value="GPCR_Pheromne_A_rcpt"/>
</dbReference>
<evidence type="ECO:0000256" key="8">
    <source>
        <dbReference type="ARBA" id="ARBA00023170"/>
    </source>
</evidence>
<feature type="transmembrane region" description="Helical" evidence="11">
    <location>
        <begin position="283"/>
        <end position="302"/>
    </location>
</feature>
<sequence>MEQVTSQDSSAPRSLASILLPTLAGVSVVLCLPPLVTHLESRNVAAAALVFWITLVNLFNFINPLIWPTDELDTRWSGVGLCDVEVKLNLASSTAIPGALICIFRQLAVILDTDNTTLVPSRGQRHRRLAFEVIFCIILPMYMVVAHFIVQPFRYYLFAISGCVPSFDSSWLGILLMFIPPLLLCAVAAGYCGLVVVRLLKYRQQFSTILASSHSKLNKTRFLRLFILSTTLIVIFLPVAIYVFTRNLGYPRTTFSWSSVHGPEWSKLIVRVPTQGTVNFDRWLSVGIGYMTFLFFGFGSDATTMYRSWLLKLGLGRLFPKLDLGHLNSSNGGRPARTSDATKIGSISSRAKLIFHRKQSAKTISTVHTRTDSAVTYMAHPSRVDTSQSKEQIVDGRLRLE</sequence>
<dbReference type="GO" id="GO:0005886">
    <property type="term" value="C:plasma membrane"/>
    <property type="evidence" value="ECO:0007669"/>
    <property type="project" value="TreeGrafter"/>
</dbReference>